<dbReference type="SUPFAM" id="SSF54637">
    <property type="entry name" value="Thioesterase/thiol ester dehydrase-isomerase"/>
    <property type="match status" value="1"/>
</dbReference>
<dbReference type="Proteomes" id="UP000218934">
    <property type="component" value="Unassembled WGS sequence"/>
</dbReference>
<dbReference type="Gene3D" id="3.10.129.10">
    <property type="entry name" value="Hotdog Thioesterase"/>
    <property type="match status" value="2"/>
</dbReference>
<dbReference type="InterPro" id="IPR052741">
    <property type="entry name" value="Mitochondrial_HTD2"/>
</dbReference>
<reference evidence="2 3" key="1">
    <citation type="submission" date="2017-09" db="EMBL/GenBank/DDBJ databases">
        <title>The Catabolism of 3,6-Dichlorosalicylic acid is Initiated by the Cytochrome P450 Monooxygenase DsmABC in Rhizorhabdus dicambivorans Ndbn-20.</title>
        <authorList>
            <person name="Na L."/>
        </authorList>
    </citation>
    <scope>NUCLEOTIDE SEQUENCE [LARGE SCALE GENOMIC DNA]</scope>
    <source>
        <strain evidence="2 3">Ndbn-20m</strain>
    </source>
</reference>
<dbReference type="GO" id="GO:0019171">
    <property type="term" value="F:(3R)-hydroxyacyl-[acyl-carrier-protein] dehydratase activity"/>
    <property type="evidence" value="ECO:0007669"/>
    <property type="project" value="TreeGrafter"/>
</dbReference>
<dbReference type="AlphaFoldDB" id="A0A2A4FX75"/>
<evidence type="ECO:0000259" key="1">
    <source>
        <dbReference type="Pfam" id="PF13452"/>
    </source>
</evidence>
<accession>A0A2A4FX75</accession>
<keyword evidence="3" id="KW-1185">Reference proteome</keyword>
<dbReference type="RefSeq" id="WP_066959524.1">
    <property type="nucleotide sequence ID" value="NZ_CP023449.1"/>
</dbReference>
<comment type="caution">
    <text evidence="2">The sequence shown here is derived from an EMBL/GenBank/DDBJ whole genome shotgun (WGS) entry which is preliminary data.</text>
</comment>
<name>A0A2A4FX75_9SPHN</name>
<protein>
    <submittedName>
        <fullName evidence="2">Acyl-CoA dehydrogenase</fullName>
    </submittedName>
</protein>
<dbReference type="PANTHER" id="PTHR28152:SF1">
    <property type="entry name" value="HYDROXYACYL-THIOESTER DEHYDRATASE TYPE 2, MITOCHONDRIAL"/>
    <property type="match status" value="1"/>
</dbReference>
<dbReference type="KEGG" id="rdi:CMV14_04070"/>
<dbReference type="InterPro" id="IPR039569">
    <property type="entry name" value="FAS1-like_DH_region"/>
</dbReference>
<dbReference type="InterPro" id="IPR029069">
    <property type="entry name" value="HotDog_dom_sf"/>
</dbReference>
<feature type="domain" description="FAS1-like dehydratase" evidence="1">
    <location>
        <begin position="53"/>
        <end position="135"/>
    </location>
</feature>
<organism evidence="2 3">
    <name type="scientific">Rhizorhabdus dicambivorans</name>
    <dbReference type="NCBI Taxonomy" id="1850238"/>
    <lineage>
        <taxon>Bacteria</taxon>
        <taxon>Pseudomonadati</taxon>
        <taxon>Pseudomonadota</taxon>
        <taxon>Alphaproteobacteria</taxon>
        <taxon>Sphingomonadales</taxon>
        <taxon>Sphingomonadaceae</taxon>
        <taxon>Rhizorhabdus</taxon>
    </lineage>
</organism>
<dbReference type="PANTHER" id="PTHR28152">
    <property type="entry name" value="HYDROXYACYL-THIOESTER DEHYDRATASE TYPE 2, MITOCHONDRIAL"/>
    <property type="match status" value="1"/>
</dbReference>
<evidence type="ECO:0000313" key="2">
    <source>
        <dbReference type="EMBL" id="PCE42808.1"/>
    </source>
</evidence>
<dbReference type="OrthoDB" id="7183822at2"/>
<dbReference type="Pfam" id="PF13452">
    <property type="entry name" value="FAS1_DH_region"/>
    <property type="match status" value="1"/>
</dbReference>
<sequence length="280" mass="30330">MIELDAYVGRTETARDTADAERIRLLAATLDHGGQPWKAGMLPPLGHWLCFRPDAPQSALGADGHPARSDTSFLPNVDLPRRMWAGSRVRFLNDIPLGAAMTRTSTIRSAVHKQGRSGAMVFVTVEHSIAAGDGGPAIVEEQDIVYRDAPTPGAPLPRGEEADIAADAAVRRIAPDSVLLFRYSALTFNAHRIHYDRDYTVREEGYPGLVVQGPLLATLLMDHHLREHGPDRIGGFEFRAMSPLIEGDAIDLVAAHGDGETRLQAIGPRGLAMAAKVTLR</sequence>
<dbReference type="EMBL" id="NWUF01000006">
    <property type="protein sequence ID" value="PCE42808.1"/>
    <property type="molecule type" value="Genomic_DNA"/>
</dbReference>
<proteinExistence type="predicted"/>
<evidence type="ECO:0000313" key="3">
    <source>
        <dbReference type="Proteomes" id="UP000218934"/>
    </source>
</evidence>
<gene>
    <name evidence="2" type="ORF">COO09_08205</name>
</gene>